<keyword evidence="5 10" id="KW-0560">Oxidoreductase</keyword>
<dbReference type="GO" id="GO:0046872">
    <property type="term" value="F:metal ion binding"/>
    <property type="evidence" value="ECO:0007669"/>
    <property type="project" value="UniProtKB-KW"/>
</dbReference>
<dbReference type="Pfam" id="PF00034">
    <property type="entry name" value="Cytochrom_C"/>
    <property type="match status" value="1"/>
</dbReference>
<dbReference type="AlphaFoldDB" id="A0A9X2V3N6"/>
<name>A0A9X2V3N6_9BACT</name>
<evidence type="ECO:0000256" key="1">
    <source>
        <dbReference type="ARBA" id="ARBA00004196"/>
    </source>
</evidence>
<feature type="domain" description="Cytochrome c" evidence="8">
    <location>
        <begin position="227"/>
        <end position="363"/>
    </location>
</feature>
<evidence type="ECO:0000259" key="8">
    <source>
        <dbReference type="PROSITE" id="PS51007"/>
    </source>
</evidence>
<comment type="subcellular location">
    <subcellularLocation>
        <location evidence="1">Cell envelope</location>
    </subcellularLocation>
</comment>
<dbReference type="InterPro" id="IPR009056">
    <property type="entry name" value="Cyt_c-like_dom"/>
</dbReference>
<dbReference type="InterPro" id="IPR004852">
    <property type="entry name" value="Di-haem_cyt_c_peroxidsae"/>
</dbReference>
<dbReference type="EMBL" id="JANUAE010000007">
    <property type="protein sequence ID" value="MCS3710484.1"/>
    <property type="molecule type" value="Genomic_DNA"/>
</dbReference>
<evidence type="ECO:0000313" key="11">
    <source>
        <dbReference type="Proteomes" id="UP001155144"/>
    </source>
</evidence>
<dbReference type="GO" id="GO:0009055">
    <property type="term" value="F:electron transfer activity"/>
    <property type="evidence" value="ECO:0007669"/>
    <property type="project" value="InterPro"/>
</dbReference>
<dbReference type="PANTHER" id="PTHR30600">
    <property type="entry name" value="CYTOCHROME C PEROXIDASE-RELATED"/>
    <property type="match status" value="1"/>
</dbReference>
<keyword evidence="2 7" id="KW-0349">Heme</keyword>
<keyword evidence="4" id="KW-0732">Signal</keyword>
<dbReference type="InterPro" id="IPR051395">
    <property type="entry name" value="Cytochrome_c_Peroxidase/MauG"/>
</dbReference>
<evidence type="ECO:0000313" key="9">
    <source>
        <dbReference type="EMBL" id="MCS3710484.1"/>
    </source>
</evidence>
<keyword evidence="6 7" id="KW-0408">Iron</keyword>
<comment type="caution">
    <text evidence="10">The sequence shown here is derived from an EMBL/GenBank/DDBJ whole genome shotgun (WGS) entry which is preliminary data.</text>
</comment>
<accession>A0A9X2V3N6</accession>
<keyword evidence="3 7" id="KW-0479">Metal-binding</keyword>
<protein>
    <submittedName>
        <fullName evidence="10">Cytochrome c peroxidase</fullName>
        <ecNumber evidence="10">1.11.1.5</ecNumber>
    </submittedName>
</protein>
<dbReference type="RefSeq" id="WP_011402885.1">
    <property type="nucleotide sequence ID" value="NZ_CALTRY010000012.1"/>
</dbReference>
<sequence length="376" mass="42403">MRDGLLLGGTLLVLIAVVIWDFRSSPDLSDPESLRKVYTSDPSDWPEPTVEDSIQWKALGALPDSPYRNVDSLESLTTLGKKLFFDPRLSSSNQISCSSCHDPARGWSNARPTAVGHDHQTGKRNVPSLLNIWAMDPLFWDGREDSLAAQYIHAVSDSIEMNQDPDALPGKLAAIPGYNALFARAFADSSVTLGRIGRALAQFQRTIVSRESDFDRFVQGEEQALSDEALRGLHLFRTKARCMNCHHGRRFTDQKFHNLGLHYYGRKREDLGRYNVTGDPDDMGKFRTPSLRDVAYTGPWFHNGLVNDLEHAINMYEHGMARPEPRPGMEDDPHYPVTSPLLKELDLTRAETDALVAFLHSISERPRRVRRPELPQ</sequence>
<evidence type="ECO:0000256" key="6">
    <source>
        <dbReference type="ARBA" id="ARBA00023004"/>
    </source>
</evidence>
<evidence type="ECO:0000256" key="5">
    <source>
        <dbReference type="ARBA" id="ARBA00023002"/>
    </source>
</evidence>
<dbReference type="PANTHER" id="PTHR30600:SF10">
    <property type="entry name" value="BLL6722 PROTEIN"/>
    <property type="match status" value="1"/>
</dbReference>
<evidence type="ECO:0000256" key="3">
    <source>
        <dbReference type="ARBA" id="ARBA00022723"/>
    </source>
</evidence>
<proteinExistence type="predicted"/>
<dbReference type="PROSITE" id="PS51007">
    <property type="entry name" value="CYTC"/>
    <property type="match status" value="1"/>
</dbReference>
<dbReference type="EC" id="1.11.1.5" evidence="10"/>
<keyword evidence="10" id="KW-0575">Peroxidase</keyword>
<dbReference type="InterPro" id="IPR036909">
    <property type="entry name" value="Cyt_c-like_dom_sf"/>
</dbReference>
<dbReference type="SUPFAM" id="SSF46626">
    <property type="entry name" value="Cytochrome c"/>
    <property type="match status" value="2"/>
</dbReference>
<reference evidence="10" key="1">
    <citation type="submission" date="2022-08" db="EMBL/GenBank/DDBJ databases">
        <title>Genomic Encyclopedia of Type Strains, Phase V (KMG-V): Genome sequencing to study the core and pangenomes of soil and plant-associated prokaryotes.</title>
        <authorList>
            <person name="Whitman W."/>
        </authorList>
    </citation>
    <scope>NUCLEOTIDE SEQUENCE</scope>
    <source>
        <strain evidence="10">SP3026</strain>
        <strain evidence="9">SP3049</strain>
    </source>
</reference>
<dbReference type="GO" id="GO:0020037">
    <property type="term" value="F:heme binding"/>
    <property type="evidence" value="ECO:0007669"/>
    <property type="project" value="InterPro"/>
</dbReference>
<organism evidence="10 11">
    <name type="scientific">Salinibacter ruber</name>
    <dbReference type="NCBI Taxonomy" id="146919"/>
    <lineage>
        <taxon>Bacteria</taxon>
        <taxon>Pseudomonadati</taxon>
        <taxon>Rhodothermota</taxon>
        <taxon>Rhodothermia</taxon>
        <taxon>Rhodothermales</taxon>
        <taxon>Salinibacteraceae</taxon>
        <taxon>Salinibacter</taxon>
    </lineage>
</organism>
<dbReference type="Proteomes" id="UP001155144">
    <property type="component" value="Unassembled WGS sequence"/>
</dbReference>
<evidence type="ECO:0000313" key="10">
    <source>
        <dbReference type="EMBL" id="MCS4120689.1"/>
    </source>
</evidence>
<dbReference type="GO" id="GO:0030313">
    <property type="term" value="C:cell envelope"/>
    <property type="evidence" value="ECO:0007669"/>
    <property type="project" value="UniProtKB-SubCell"/>
</dbReference>
<evidence type="ECO:0000256" key="7">
    <source>
        <dbReference type="PROSITE-ProRule" id="PRU00433"/>
    </source>
</evidence>
<dbReference type="Gene3D" id="1.10.760.10">
    <property type="entry name" value="Cytochrome c-like domain"/>
    <property type="match status" value="2"/>
</dbReference>
<evidence type="ECO:0000256" key="2">
    <source>
        <dbReference type="ARBA" id="ARBA00022617"/>
    </source>
</evidence>
<dbReference type="Proteomes" id="UP001155057">
    <property type="component" value="Unassembled WGS sequence"/>
</dbReference>
<dbReference type="GO" id="GO:0004130">
    <property type="term" value="F:cytochrome-c peroxidase activity"/>
    <property type="evidence" value="ECO:0007669"/>
    <property type="project" value="UniProtKB-EC"/>
</dbReference>
<dbReference type="Pfam" id="PF03150">
    <property type="entry name" value="CCP_MauG"/>
    <property type="match status" value="1"/>
</dbReference>
<dbReference type="EMBL" id="JANUBL010000001">
    <property type="protein sequence ID" value="MCS4120689.1"/>
    <property type="molecule type" value="Genomic_DNA"/>
</dbReference>
<evidence type="ECO:0000256" key="4">
    <source>
        <dbReference type="ARBA" id="ARBA00022729"/>
    </source>
</evidence>
<gene>
    <name evidence="10" type="ORF">GGP45_001007</name>
    <name evidence="9" type="ORF">GGP61_002097</name>
</gene>